<reference evidence="1" key="2">
    <citation type="journal article" date="2015" name="Data Brief">
        <title>Shoot transcriptome of the giant reed, Arundo donax.</title>
        <authorList>
            <person name="Barrero R.A."/>
            <person name="Guerrero F.D."/>
            <person name="Moolhuijzen P."/>
            <person name="Goolsby J.A."/>
            <person name="Tidwell J."/>
            <person name="Bellgard S.E."/>
            <person name="Bellgard M.I."/>
        </authorList>
    </citation>
    <scope>NUCLEOTIDE SEQUENCE</scope>
    <source>
        <tissue evidence="1">Shoot tissue taken approximately 20 cm above the soil surface</tissue>
    </source>
</reference>
<dbReference type="EMBL" id="GBRH01272392">
    <property type="protein sequence ID" value="JAD25503.1"/>
    <property type="molecule type" value="Transcribed_RNA"/>
</dbReference>
<protein>
    <submittedName>
        <fullName evidence="1">Uncharacterized protein</fullName>
    </submittedName>
</protein>
<name>A0A0A8YIX3_ARUDO</name>
<dbReference type="AlphaFoldDB" id="A0A0A8YIX3"/>
<sequence>MLFSVARWFGIGGIRWLTLMRLLLVSCAR</sequence>
<proteinExistence type="predicted"/>
<evidence type="ECO:0000313" key="1">
    <source>
        <dbReference type="EMBL" id="JAD25503.1"/>
    </source>
</evidence>
<organism evidence="1">
    <name type="scientific">Arundo donax</name>
    <name type="common">Giant reed</name>
    <name type="synonym">Donax arundinaceus</name>
    <dbReference type="NCBI Taxonomy" id="35708"/>
    <lineage>
        <taxon>Eukaryota</taxon>
        <taxon>Viridiplantae</taxon>
        <taxon>Streptophyta</taxon>
        <taxon>Embryophyta</taxon>
        <taxon>Tracheophyta</taxon>
        <taxon>Spermatophyta</taxon>
        <taxon>Magnoliopsida</taxon>
        <taxon>Liliopsida</taxon>
        <taxon>Poales</taxon>
        <taxon>Poaceae</taxon>
        <taxon>PACMAD clade</taxon>
        <taxon>Arundinoideae</taxon>
        <taxon>Arundineae</taxon>
        <taxon>Arundo</taxon>
    </lineage>
</organism>
<accession>A0A0A8YIX3</accession>
<reference evidence="1" key="1">
    <citation type="submission" date="2014-09" db="EMBL/GenBank/DDBJ databases">
        <authorList>
            <person name="Magalhaes I.L.F."/>
            <person name="Oliveira U."/>
            <person name="Santos F.R."/>
            <person name="Vidigal T.H.D.A."/>
            <person name="Brescovit A.D."/>
            <person name="Santos A.J."/>
        </authorList>
    </citation>
    <scope>NUCLEOTIDE SEQUENCE</scope>
    <source>
        <tissue evidence="1">Shoot tissue taken approximately 20 cm above the soil surface</tissue>
    </source>
</reference>